<keyword evidence="2" id="KW-1185">Reference proteome</keyword>
<protein>
    <submittedName>
        <fullName evidence="1">Uncharacterized protein</fullName>
    </submittedName>
</protein>
<reference evidence="2" key="1">
    <citation type="submission" date="2016-11" db="EMBL/GenBank/DDBJ databases">
        <authorList>
            <person name="Varghese N."/>
            <person name="Submissions S."/>
        </authorList>
    </citation>
    <scope>NUCLEOTIDE SEQUENCE [LARGE SCALE GENOMIC DNA]</scope>
    <source>
        <strain evidence="2">Sac-22</strain>
    </source>
</reference>
<gene>
    <name evidence="1" type="ORF">SAMN05192549_109135</name>
</gene>
<dbReference type="Proteomes" id="UP000184339">
    <property type="component" value="Unassembled WGS sequence"/>
</dbReference>
<dbReference type="RefSeq" id="WP_072787206.1">
    <property type="nucleotide sequence ID" value="NZ_FRCX01000009.1"/>
</dbReference>
<dbReference type="OrthoDB" id="5916242at2"/>
<dbReference type="STRING" id="551987.SAMN05192549_109135"/>
<evidence type="ECO:0000313" key="1">
    <source>
        <dbReference type="EMBL" id="SHN38485.1"/>
    </source>
</evidence>
<sequence>MNFPELAAQNPQLYSDNTTALPQRTEAPQSWMVRVTDAKYHWYDLLAGFTQKPDLHDPVGRYMRRMQFELDAAAEKRHLFFAVTRPRVRFDVTGVVQWGFFSLKLTLPLLVGADARKETISVELKVPFAATMKKPTVILAEDFISLNWGGLVEVFSVHDLLQTYAHTLKLPSKVMYVGQTRDPDGRLAKGRLPALHKVRAQFGADYDILLLLVGMEVDVNCAEGDPAAQPHNEHPLAADALQAERMDVIEAALIRHFEGSTPRWRTSDERKMRSERLDAVQACNQLAQYTIDLQLPETGFYNYLCSEFVTASRQHLLSCYIADGQAQVAVMPRPDAAKRTKS</sequence>
<dbReference type="EMBL" id="FRCX01000009">
    <property type="protein sequence ID" value="SHN38485.1"/>
    <property type="molecule type" value="Genomic_DNA"/>
</dbReference>
<organism evidence="1 2">
    <name type="scientific">Duganella sacchari</name>
    <dbReference type="NCBI Taxonomy" id="551987"/>
    <lineage>
        <taxon>Bacteria</taxon>
        <taxon>Pseudomonadati</taxon>
        <taxon>Pseudomonadota</taxon>
        <taxon>Betaproteobacteria</taxon>
        <taxon>Burkholderiales</taxon>
        <taxon>Oxalobacteraceae</taxon>
        <taxon>Telluria group</taxon>
        <taxon>Duganella</taxon>
    </lineage>
</organism>
<name>A0A1M7R151_9BURK</name>
<dbReference type="AlphaFoldDB" id="A0A1M7R151"/>
<accession>A0A1M7R151</accession>
<proteinExistence type="predicted"/>
<evidence type="ECO:0000313" key="2">
    <source>
        <dbReference type="Proteomes" id="UP000184339"/>
    </source>
</evidence>